<comment type="caution">
    <text evidence="2">The sequence shown here is derived from an EMBL/GenBank/DDBJ whole genome shotgun (WGS) entry which is preliminary data.</text>
</comment>
<dbReference type="PANTHER" id="PTHR41248:SF1">
    <property type="entry name" value="NORD PROTEIN"/>
    <property type="match status" value="1"/>
</dbReference>
<gene>
    <name evidence="2" type="ORF">PN36_00605</name>
</gene>
<keyword evidence="3" id="KW-1185">Reference proteome</keyword>
<dbReference type="Proteomes" id="UP000030428">
    <property type="component" value="Unassembled WGS sequence"/>
</dbReference>
<dbReference type="InterPro" id="IPR051928">
    <property type="entry name" value="NorD/CobT"/>
</dbReference>
<name>A0A4E0QTH8_9GAMM</name>
<organism evidence="2 3">
    <name type="scientific">Candidatus Thiomargarita nelsonii</name>
    <dbReference type="NCBI Taxonomy" id="1003181"/>
    <lineage>
        <taxon>Bacteria</taxon>
        <taxon>Pseudomonadati</taxon>
        <taxon>Pseudomonadota</taxon>
        <taxon>Gammaproteobacteria</taxon>
        <taxon>Thiotrichales</taxon>
        <taxon>Thiotrichaceae</taxon>
        <taxon>Thiomargarita</taxon>
    </lineage>
</organism>
<sequence length="714" mass="81776">MKSNTILSPEQMEDRLDEFLISVLSSRRTAAGVAQMLATCERSQQEFILQWVKRIASTNAEMAYQFASHAVKAMTIMDEAGIEAWIIHAMDVYDKKGLHPAIAVLRDFSQAQKNTGLALDEVERVLDIFVAGLSGRRLKLESADRVYTDTETLFLPALLNIFEKREDNFCLFKAMAVHLWAQTRFGTWLSRQKFLRSKNFCLEMSLNKAIQHFPLPDKACRLFHTLERIRLDACIARELPGLHRDINLILKKLGETRIPPLWQPIAEQLAHPSATVQVSYDLLAKIYSTHSPQALCYQGELVPDSVEEIMALRLAREKEAFRVALVQLNKNKPTPLADVNDEKSQFKVDKIPDDSLPDGFKFELNLDGQPMVPPDNVKSLMDSIIQDVGLIPEEYLVAAGEGGYHLKQAPRDPENVWKGVYHEEGAFLYNEWDCHRKHYRKNWCVLREMDVHPQPESFVVKTLQRHKGLVKNLRRTFEALRGEDKLLKAQPNGEDIDFDALVKAYADAKQGFEMTNRLFTKMHKNERNIAVMFMVDMSGSTKGWINDAEREALVLLCEALETLGDRYAIYGFSGMTRKRCEVYRVKRFNEPYSNLVQQRISGIKPQDYTRMGVAIRHLSELLNGVDARIKLLITLSDGRPDDYGDNYRGRYGIEDTRQALIEAKRNNIHPFCITLDTEAKDYLGHMYGAVNYIVIDDVRKLPLKVSDIYKKLTS</sequence>
<dbReference type="PROSITE" id="PS50234">
    <property type="entry name" value="VWFA"/>
    <property type="match status" value="1"/>
</dbReference>
<evidence type="ECO:0000259" key="1">
    <source>
        <dbReference type="PROSITE" id="PS50234"/>
    </source>
</evidence>
<protein>
    <submittedName>
        <fullName evidence="2">Nitric oxide reductase activation protein</fullName>
    </submittedName>
</protein>
<dbReference type="CDD" id="cd01454">
    <property type="entry name" value="vWA_norD_type"/>
    <property type="match status" value="1"/>
</dbReference>
<evidence type="ECO:0000313" key="3">
    <source>
        <dbReference type="Proteomes" id="UP000030428"/>
    </source>
</evidence>
<dbReference type="AlphaFoldDB" id="A0A4E0QTH8"/>
<dbReference type="InterPro" id="IPR002035">
    <property type="entry name" value="VWF_A"/>
</dbReference>
<dbReference type="EMBL" id="JSZA02000002">
    <property type="protein sequence ID" value="TGO03738.1"/>
    <property type="molecule type" value="Genomic_DNA"/>
</dbReference>
<evidence type="ECO:0000313" key="2">
    <source>
        <dbReference type="EMBL" id="TGO03738.1"/>
    </source>
</evidence>
<dbReference type="SUPFAM" id="SSF53300">
    <property type="entry name" value="vWA-like"/>
    <property type="match status" value="1"/>
</dbReference>
<dbReference type="Pfam" id="PF00092">
    <property type="entry name" value="VWA"/>
    <property type="match status" value="1"/>
</dbReference>
<proteinExistence type="predicted"/>
<dbReference type="PANTHER" id="PTHR41248">
    <property type="entry name" value="NORD PROTEIN"/>
    <property type="match status" value="1"/>
</dbReference>
<accession>A0A4E0QTH8</accession>
<reference evidence="2 3" key="1">
    <citation type="journal article" date="2016" name="Front. Microbiol.">
        <title>Single-Cell (Meta-)Genomics of a Dimorphic Candidatus Thiomargarita nelsonii Reveals Genomic Plasticity.</title>
        <authorList>
            <person name="Flood B.E."/>
            <person name="Fliss P."/>
            <person name="Jones D.S."/>
            <person name="Dick G.J."/>
            <person name="Jain S."/>
            <person name="Kaster A.K."/>
            <person name="Winkel M."/>
            <person name="Mussmann M."/>
            <person name="Bailey J."/>
        </authorList>
    </citation>
    <scope>NUCLEOTIDE SEQUENCE [LARGE SCALE GENOMIC DNA]</scope>
    <source>
        <strain evidence="2">Hydrate Ridge</strain>
    </source>
</reference>
<dbReference type="SMART" id="SM00327">
    <property type="entry name" value="VWA"/>
    <property type="match status" value="1"/>
</dbReference>
<dbReference type="Gene3D" id="3.40.50.410">
    <property type="entry name" value="von Willebrand factor, type A domain"/>
    <property type="match status" value="1"/>
</dbReference>
<feature type="domain" description="VWFA" evidence="1">
    <location>
        <begin position="530"/>
        <end position="712"/>
    </location>
</feature>
<dbReference type="InterPro" id="IPR036465">
    <property type="entry name" value="vWFA_dom_sf"/>
</dbReference>